<dbReference type="PANTHER" id="PTHR48098:SF6">
    <property type="entry name" value="FERRI-BACILLIBACTIN ESTERASE BESA"/>
    <property type="match status" value="1"/>
</dbReference>
<reference evidence="4" key="1">
    <citation type="journal article" date="2019" name="Int. J. Syst. Evol. Microbiol.">
        <title>The Global Catalogue of Microorganisms (GCM) 10K type strain sequencing project: providing services to taxonomists for standard genome sequencing and annotation.</title>
        <authorList>
            <consortium name="The Broad Institute Genomics Platform"/>
            <consortium name="The Broad Institute Genome Sequencing Center for Infectious Disease"/>
            <person name="Wu L."/>
            <person name="Ma J."/>
        </authorList>
    </citation>
    <scope>NUCLEOTIDE SEQUENCE [LARGE SCALE GENOMIC DNA]</scope>
    <source>
        <strain evidence="4">CCUG 61485</strain>
    </source>
</reference>
<dbReference type="Pfam" id="PF00756">
    <property type="entry name" value="Esterase"/>
    <property type="match status" value="1"/>
</dbReference>
<gene>
    <name evidence="3" type="ORF">ACFQ39_13550</name>
</gene>
<dbReference type="InterPro" id="IPR014756">
    <property type="entry name" value="Ig_E-set"/>
</dbReference>
<feature type="signal peptide" evidence="1">
    <location>
        <begin position="1"/>
        <end position="20"/>
    </location>
</feature>
<proteinExistence type="predicted"/>
<dbReference type="Gene3D" id="2.60.40.10">
    <property type="entry name" value="Immunoglobulins"/>
    <property type="match status" value="1"/>
</dbReference>
<dbReference type="EMBL" id="JBHTMY010000003">
    <property type="protein sequence ID" value="MFD1316645.1"/>
    <property type="molecule type" value="Genomic_DNA"/>
</dbReference>
<evidence type="ECO:0000256" key="1">
    <source>
        <dbReference type="SAM" id="SignalP"/>
    </source>
</evidence>
<sequence>MKYNKIFYLLFQLAMIPCLAQVTFVIHQYPEKTIDKEVFITGNFDGWSGGKDFRLNKTENGHLIITLPKFKFQLEYKFTQGSWDTVETAIDGSDIENRIYVFQKEKDTVLLKIEGWKNKNLKQPHTKTNNVILLTEGIANDPSNLKNRKIWAYLPPDYHKNSKDYRVIYMHDGQNLFDAQTSFSGEWQVDELMNELYESHQLEAIVIGIDNGGEKRIDEYTPWVNKKYGGGKADEYLDFIITQVMPIVEKDLRVKKGSENTAIMGSSLGGLVSYYAALQRPDQFGKIGVFSPSFWYSEEISAFTSLNGNIKNQKMYFMASYKEDPDARTVKDSEVTIKNLMAAGYPEKNIQSKFVQEGNHNELLWKQEFKEAVLWLFKN</sequence>
<dbReference type="Gene3D" id="3.40.50.1820">
    <property type="entry name" value="alpha/beta hydrolase"/>
    <property type="match status" value="1"/>
</dbReference>
<evidence type="ECO:0000313" key="4">
    <source>
        <dbReference type="Proteomes" id="UP001597201"/>
    </source>
</evidence>
<dbReference type="SUPFAM" id="SSF53474">
    <property type="entry name" value="alpha/beta-Hydrolases"/>
    <property type="match status" value="1"/>
</dbReference>
<dbReference type="PANTHER" id="PTHR48098">
    <property type="entry name" value="ENTEROCHELIN ESTERASE-RELATED"/>
    <property type="match status" value="1"/>
</dbReference>
<evidence type="ECO:0000313" key="3">
    <source>
        <dbReference type="EMBL" id="MFD1316645.1"/>
    </source>
</evidence>
<dbReference type="InterPro" id="IPR050583">
    <property type="entry name" value="Mycobacterial_A85_antigen"/>
</dbReference>
<organism evidence="3 4">
    <name type="scientific">Namhaeicola litoreus</name>
    <dbReference type="NCBI Taxonomy" id="1052145"/>
    <lineage>
        <taxon>Bacteria</taxon>
        <taxon>Pseudomonadati</taxon>
        <taxon>Bacteroidota</taxon>
        <taxon>Flavobacteriia</taxon>
        <taxon>Flavobacteriales</taxon>
        <taxon>Flavobacteriaceae</taxon>
        <taxon>Namhaeicola</taxon>
    </lineage>
</organism>
<dbReference type="Proteomes" id="UP001597201">
    <property type="component" value="Unassembled WGS sequence"/>
</dbReference>
<dbReference type="InterPro" id="IPR000801">
    <property type="entry name" value="Esterase-like"/>
</dbReference>
<dbReference type="InterPro" id="IPR013783">
    <property type="entry name" value="Ig-like_fold"/>
</dbReference>
<dbReference type="SMART" id="SM01065">
    <property type="entry name" value="CBM_2"/>
    <property type="match status" value="1"/>
</dbReference>
<feature type="domain" description="CBM20" evidence="2">
    <location>
        <begin position="19"/>
        <end position="112"/>
    </location>
</feature>
<keyword evidence="3" id="KW-0378">Hydrolase</keyword>
<dbReference type="InterPro" id="IPR029058">
    <property type="entry name" value="AB_hydrolase_fold"/>
</dbReference>
<feature type="chain" id="PRO_5045693785" evidence="1">
    <location>
        <begin position="21"/>
        <end position="379"/>
    </location>
</feature>
<protein>
    <submittedName>
        <fullName evidence="3">Alpha/beta hydrolase</fullName>
    </submittedName>
</protein>
<name>A0ABW3Y721_9FLAO</name>
<dbReference type="InterPro" id="IPR002044">
    <property type="entry name" value="CBM20"/>
</dbReference>
<accession>A0ABW3Y721</accession>
<dbReference type="GO" id="GO:0016787">
    <property type="term" value="F:hydrolase activity"/>
    <property type="evidence" value="ECO:0007669"/>
    <property type="project" value="UniProtKB-KW"/>
</dbReference>
<dbReference type="RefSeq" id="WP_377179823.1">
    <property type="nucleotide sequence ID" value="NZ_JBHTMY010000003.1"/>
</dbReference>
<dbReference type="SUPFAM" id="SSF81296">
    <property type="entry name" value="E set domains"/>
    <property type="match status" value="1"/>
</dbReference>
<comment type="caution">
    <text evidence="3">The sequence shown here is derived from an EMBL/GenBank/DDBJ whole genome shotgun (WGS) entry which is preliminary data.</text>
</comment>
<keyword evidence="4" id="KW-1185">Reference proteome</keyword>
<keyword evidence="1" id="KW-0732">Signal</keyword>
<evidence type="ECO:0000259" key="2">
    <source>
        <dbReference type="SMART" id="SM01065"/>
    </source>
</evidence>